<reference evidence="1 2" key="1">
    <citation type="submission" date="2019-03" db="EMBL/GenBank/DDBJ databases">
        <title>Sequencing the genomes of 1000 actinobacteria strains.</title>
        <authorList>
            <person name="Klenk H.-P."/>
        </authorList>
    </citation>
    <scope>NUCLEOTIDE SEQUENCE [LARGE SCALE GENOMIC DNA]</scope>
    <source>
        <strain evidence="1 2">DSM 44969</strain>
    </source>
</reference>
<dbReference type="Pfam" id="PF08882">
    <property type="entry name" value="Acetone_carb_G"/>
    <property type="match status" value="1"/>
</dbReference>
<protein>
    <submittedName>
        <fullName evidence="1">Acetophenone carboxylase</fullName>
    </submittedName>
</protein>
<comment type="caution">
    <text evidence="1">The sequence shown here is derived from an EMBL/GenBank/DDBJ whole genome shotgun (WGS) entry which is preliminary data.</text>
</comment>
<dbReference type="AlphaFoldDB" id="A0A4R1I7Z1"/>
<dbReference type="InterPro" id="IPR016750">
    <property type="entry name" value="Aceto_COase_bsu/gsu"/>
</dbReference>
<dbReference type="OrthoDB" id="8688459at2"/>
<sequence length="126" mass="14264">MSTTKLHIAEYLDLDVGAERWLCHTCGHDIGDARDNYKKGLLIHERDPGEVHPPLMEGEFTFSPNPEWIRIIEFYCPGCGQQTETEYLPPGHPITHDTEIDLDSLKRKLGDGALRIDEHGKLEVTA</sequence>
<evidence type="ECO:0000313" key="2">
    <source>
        <dbReference type="Proteomes" id="UP000295560"/>
    </source>
</evidence>
<dbReference type="EMBL" id="SMFZ01000001">
    <property type="protein sequence ID" value="TCK26252.1"/>
    <property type="molecule type" value="Genomic_DNA"/>
</dbReference>
<proteinExistence type="predicted"/>
<dbReference type="RefSeq" id="WP_132423221.1">
    <property type="nucleotide sequence ID" value="NZ_SMFZ01000001.1"/>
</dbReference>
<accession>A0A4R1I7Z1</accession>
<organism evidence="1 2">
    <name type="scientific">Pseudonocardia endophytica</name>
    <dbReference type="NCBI Taxonomy" id="401976"/>
    <lineage>
        <taxon>Bacteria</taxon>
        <taxon>Bacillati</taxon>
        <taxon>Actinomycetota</taxon>
        <taxon>Actinomycetes</taxon>
        <taxon>Pseudonocardiales</taxon>
        <taxon>Pseudonocardiaceae</taxon>
        <taxon>Pseudonocardia</taxon>
    </lineage>
</organism>
<evidence type="ECO:0000313" key="1">
    <source>
        <dbReference type="EMBL" id="TCK26252.1"/>
    </source>
</evidence>
<gene>
    <name evidence="1" type="ORF">EV378_2081</name>
</gene>
<name>A0A4R1I7Z1_PSEEN</name>
<keyword evidence="2" id="KW-1185">Reference proteome</keyword>
<dbReference type="Proteomes" id="UP000295560">
    <property type="component" value="Unassembled WGS sequence"/>
</dbReference>